<dbReference type="OrthoDB" id="10628345at2759"/>
<evidence type="ECO:0000313" key="2">
    <source>
        <dbReference type="EMBL" id="GBL75396.1"/>
    </source>
</evidence>
<reference evidence="2 3" key="1">
    <citation type="journal article" date="2019" name="Sci. Rep.">
        <title>Orb-weaving spider Araneus ventricosus genome elucidates the spidroin gene catalogue.</title>
        <authorList>
            <person name="Kono N."/>
            <person name="Nakamura H."/>
            <person name="Ohtoshi R."/>
            <person name="Moran D.A.P."/>
            <person name="Shinohara A."/>
            <person name="Yoshida Y."/>
            <person name="Fujiwara M."/>
            <person name="Mori M."/>
            <person name="Tomita M."/>
            <person name="Arakawa K."/>
        </authorList>
    </citation>
    <scope>NUCLEOTIDE SEQUENCE [LARGE SCALE GENOMIC DNA]</scope>
</reference>
<organism evidence="2 3">
    <name type="scientific">Araneus ventricosus</name>
    <name type="common">Orbweaver spider</name>
    <name type="synonym">Epeira ventricosa</name>
    <dbReference type="NCBI Taxonomy" id="182803"/>
    <lineage>
        <taxon>Eukaryota</taxon>
        <taxon>Metazoa</taxon>
        <taxon>Ecdysozoa</taxon>
        <taxon>Arthropoda</taxon>
        <taxon>Chelicerata</taxon>
        <taxon>Arachnida</taxon>
        <taxon>Araneae</taxon>
        <taxon>Araneomorphae</taxon>
        <taxon>Entelegynae</taxon>
        <taxon>Araneoidea</taxon>
        <taxon>Araneidae</taxon>
        <taxon>Araneus</taxon>
    </lineage>
</organism>
<accession>A0A4Y2A845</accession>
<feature type="region of interest" description="Disordered" evidence="1">
    <location>
        <begin position="1"/>
        <end position="29"/>
    </location>
</feature>
<name>A0A4Y2A845_ARAVE</name>
<keyword evidence="3" id="KW-1185">Reference proteome</keyword>
<protein>
    <submittedName>
        <fullName evidence="2">Uncharacterized protein</fullName>
    </submittedName>
</protein>
<comment type="caution">
    <text evidence="2">The sequence shown here is derived from an EMBL/GenBank/DDBJ whole genome shotgun (WGS) entry which is preliminary data.</text>
</comment>
<evidence type="ECO:0000313" key="3">
    <source>
        <dbReference type="Proteomes" id="UP000499080"/>
    </source>
</evidence>
<proteinExistence type="predicted"/>
<dbReference type="AlphaFoldDB" id="A0A4Y2A845"/>
<feature type="non-terminal residue" evidence="2">
    <location>
        <position position="1"/>
    </location>
</feature>
<gene>
    <name evidence="2" type="ORF">AVEN_99268_1</name>
</gene>
<dbReference type="EMBL" id="BGPR01079641">
    <property type="protein sequence ID" value="GBL75396.1"/>
    <property type="molecule type" value="Genomic_DNA"/>
</dbReference>
<dbReference type="Proteomes" id="UP000499080">
    <property type="component" value="Unassembled WGS sequence"/>
</dbReference>
<sequence>FRNHSDRASSVSQPYWPGVRSSMAADAPKSTIDQIHAQEETPSHIIVVGFSARFGE</sequence>
<evidence type="ECO:0000256" key="1">
    <source>
        <dbReference type="SAM" id="MobiDB-lite"/>
    </source>
</evidence>